<feature type="compositionally biased region" description="Polar residues" evidence="4">
    <location>
        <begin position="112"/>
        <end position="142"/>
    </location>
</feature>
<dbReference type="Pfam" id="PF00172">
    <property type="entry name" value="Zn_clus"/>
    <property type="match status" value="1"/>
</dbReference>
<dbReference type="SMART" id="SM00066">
    <property type="entry name" value="GAL4"/>
    <property type="match status" value="1"/>
</dbReference>
<dbReference type="PANTHER" id="PTHR31001:SF49">
    <property type="entry name" value="ZN(II)2CYS6 TRANSCRIPTION FACTOR (EUROFUNG)"/>
    <property type="match status" value="1"/>
</dbReference>
<name>A0A1L7WKK6_9HELO</name>
<gene>
    <name evidence="6" type="ORF">PAC_03179</name>
</gene>
<keyword evidence="2" id="KW-0479">Metal-binding</keyword>
<dbReference type="SMART" id="SM00906">
    <property type="entry name" value="Fungal_trans"/>
    <property type="match status" value="1"/>
</dbReference>
<dbReference type="STRING" id="576137.A0A1L7WKK6"/>
<dbReference type="GO" id="GO:0003677">
    <property type="term" value="F:DNA binding"/>
    <property type="evidence" value="ECO:0007669"/>
    <property type="project" value="InterPro"/>
</dbReference>
<dbReference type="AlphaFoldDB" id="A0A1L7WKK6"/>
<proteinExistence type="predicted"/>
<reference evidence="6 7" key="1">
    <citation type="submission" date="2016-03" db="EMBL/GenBank/DDBJ databases">
        <authorList>
            <person name="Ploux O."/>
        </authorList>
    </citation>
    <scope>NUCLEOTIDE SEQUENCE [LARGE SCALE GENOMIC DNA]</scope>
    <source>
        <strain evidence="6 7">UAMH 11012</strain>
    </source>
</reference>
<dbReference type="Pfam" id="PF04082">
    <property type="entry name" value="Fungal_trans"/>
    <property type="match status" value="1"/>
</dbReference>
<evidence type="ECO:0000256" key="3">
    <source>
        <dbReference type="ARBA" id="ARBA00023242"/>
    </source>
</evidence>
<dbReference type="InterPro" id="IPR007219">
    <property type="entry name" value="XnlR_reg_dom"/>
</dbReference>
<dbReference type="GO" id="GO:0006351">
    <property type="term" value="P:DNA-templated transcription"/>
    <property type="evidence" value="ECO:0007669"/>
    <property type="project" value="InterPro"/>
</dbReference>
<dbReference type="PANTHER" id="PTHR31001">
    <property type="entry name" value="UNCHARACTERIZED TRANSCRIPTIONAL REGULATORY PROTEIN"/>
    <property type="match status" value="1"/>
</dbReference>
<comment type="subcellular location">
    <subcellularLocation>
        <location evidence="1">Nucleus</location>
    </subcellularLocation>
</comment>
<sequence>MMTAPGEATNGTGPKRPTQRANGHRLTRRRVPLSCTACRVRKLKCNREKPCQNCIVRGEATAASCTYAEKAEKKSSQSNPRSDAEDMRKRLNRLENSILSMISSDAERRGNPSPSANVMTQESLNNRPSPSQTGGQRISADTRSTHWDAILNDLGAMKDAWSEENDRIEFTNGLQEPEPVVATPHRPGLFSGLTQPPDRATILASLPTREAADKLVIRFFDHYNPAVPAQYVLHKATFLKQYSQHWVDPTKPKIVWVGLLYSILCIAMQSYIRANEIPPEYEGTAPALTELYRVRTVQCLIVGDLTKPSDFMLEALNLYSMIEYADQKDGDLGPWLLSGTMIRLALQQGYHRDPSEHSNLTVFQSEMRRRVWSAVSQHDLLFSVLIGLPKSIRYSEADTGPPSNIHEHELYEDMTELPPSRPFTEDTEVSYQVVKWHMMRAYGRVIELVHLVEPQPYQEVLKTDLVLLQTREMIPPHLQLGSLEEMQNDAPGRVMEKYILQLFYHKAICLLHRKYWEAAPTDTDKNTWYYSRKASVGSALALLEHQVSMHRASQPGGCLGKFKWYNFSITNHDFLLAAMILCLDLMSIRGTAGRPDVPECIIPEVDKLNAIKTSRAIWAEIIDDCRDARRAVKILTAVLAKLSSLPSTTWVGPLPPANGISNLTPPISASAQNPNVDSLRYSPYFTDQFGLGCCLRQQPTPQSDTLMGDSFLDGADLSVAADFNWDIWDQFMASQTQANRDFTNDSQMQELQQAPIEKIDFPYSGYINRTV</sequence>
<dbReference type="GO" id="GO:0005634">
    <property type="term" value="C:nucleus"/>
    <property type="evidence" value="ECO:0007669"/>
    <property type="project" value="UniProtKB-SubCell"/>
</dbReference>
<dbReference type="InterPro" id="IPR001138">
    <property type="entry name" value="Zn2Cys6_DnaBD"/>
</dbReference>
<dbReference type="EMBL" id="FJOG01000003">
    <property type="protein sequence ID" value="CZR53301.1"/>
    <property type="molecule type" value="Genomic_DNA"/>
</dbReference>
<evidence type="ECO:0000256" key="4">
    <source>
        <dbReference type="SAM" id="MobiDB-lite"/>
    </source>
</evidence>
<organism evidence="6 7">
    <name type="scientific">Phialocephala subalpina</name>
    <dbReference type="NCBI Taxonomy" id="576137"/>
    <lineage>
        <taxon>Eukaryota</taxon>
        <taxon>Fungi</taxon>
        <taxon>Dikarya</taxon>
        <taxon>Ascomycota</taxon>
        <taxon>Pezizomycotina</taxon>
        <taxon>Leotiomycetes</taxon>
        <taxon>Helotiales</taxon>
        <taxon>Mollisiaceae</taxon>
        <taxon>Phialocephala</taxon>
        <taxon>Phialocephala fortinii species complex</taxon>
    </lineage>
</organism>
<dbReference type="GO" id="GO:0000981">
    <property type="term" value="F:DNA-binding transcription factor activity, RNA polymerase II-specific"/>
    <property type="evidence" value="ECO:0007669"/>
    <property type="project" value="InterPro"/>
</dbReference>
<evidence type="ECO:0000259" key="5">
    <source>
        <dbReference type="PROSITE" id="PS50048"/>
    </source>
</evidence>
<keyword evidence="3" id="KW-0539">Nucleus</keyword>
<dbReference type="Gene3D" id="4.10.240.10">
    <property type="entry name" value="Zn(2)-C6 fungal-type DNA-binding domain"/>
    <property type="match status" value="1"/>
</dbReference>
<evidence type="ECO:0000313" key="6">
    <source>
        <dbReference type="EMBL" id="CZR53301.1"/>
    </source>
</evidence>
<evidence type="ECO:0000256" key="1">
    <source>
        <dbReference type="ARBA" id="ARBA00004123"/>
    </source>
</evidence>
<dbReference type="PROSITE" id="PS50048">
    <property type="entry name" value="ZN2_CY6_FUNGAL_2"/>
    <property type="match status" value="1"/>
</dbReference>
<accession>A0A1L7WKK6</accession>
<feature type="region of interest" description="Disordered" evidence="4">
    <location>
        <begin position="1"/>
        <end position="28"/>
    </location>
</feature>
<dbReference type="Proteomes" id="UP000184330">
    <property type="component" value="Unassembled WGS sequence"/>
</dbReference>
<feature type="region of interest" description="Disordered" evidence="4">
    <location>
        <begin position="68"/>
        <end position="87"/>
    </location>
</feature>
<dbReference type="InterPro" id="IPR050613">
    <property type="entry name" value="Sec_Metabolite_Reg"/>
</dbReference>
<protein>
    <recommendedName>
        <fullName evidence="5">Zn(2)-C6 fungal-type domain-containing protein</fullName>
    </recommendedName>
</protein>
<dbReference type="InterPro" id="IPR036864">
    <property type="entry name" value="Zn2-C6_fun-type_DNA-bd_sf"/>
</dbReference>
<feature type="region of interest" description="Disordered" evidence="4">
    <location>
        <begin position="101"/>
        <end position="143"/>
    </location>
</feature>
<feature type="domain" description="Zn(2)-C6 fungal-type" evidence="5">
    <location>
        <begin position="34"/>
        <end position="67"/>
    </location>
</feature>
<dbReference type="SUPFAM" id="SSF57701">
    <property type="entry name" value="Zn2/Cys6 DNA-binding domain"/>
    <property type="match status" value="1"/>
</dbReference>
<evidence type="ECO:0000256" key="2">
    <source>
        <dbReference type="ARBA" id="ARBA00022723"/>
    </source>
</evidence>
<dbReference type="GO" id="GO:0008270">
    <property type="term" value="F:zinc ion binding"/>
    <property type="evidence" value="ECO:0007669"/>
    <property type="project" value="InterPro"/>
</dbReference>
<dbReference type="CDD" id="cd00067">
    <property type="entry name" value="GAL4"/>
    <property type="match status" value="1"/>
</dbReference>
<keyword evidence="7" id="KW-1185">Reference proteome</keyword>
<dbReference type="CDD" id="cd12148">
    <property type="entry name" value="fungal_TF_MHR"/>
    <property type="match status" value="1"/>
</dbReference>
<evidence type="ECO:0000313" key="7">
    <source>
        <dbReference type="Proteomes" id="UP000184330"/>
    </source>
</evidence>
<dbReference type="OrthoDB" id="762982at2759"/>